<organism evidence="2 3">
    <name type="scientific">Taibaiella soli</name>
    <dbReference type="NCBI Taxonomy" id="1649169"/>
    <lineage>
        <taxon>Bacteria</taxon>
        <taxon>Pseudomonadati</taxon>
        <taxon>Bacteroidota</taxon>
        <taxon>Chitinophagia</taxon>
        <taxon>Chitinophagales</taxon>
        <taxon>Chitinophagaceae</taxon>
        <taxon>Taibaiella</taxon>
    </lineage>
</organism>
<dbReference type="Proteomes" id="UP000248745">
    <property type="component" value="Unassembled WGS sequence"/>
</dbReference>
<protein>
    <submittedName>
        <fullName evidence="2">Uncharacterized protein</fullName>
    </submittedName>
</protein>
<keyword evidence="3" id="KW-1185">Reference proteome</keyword>
<name>A0A2W2AN47_9BACT</name>
<sequence length="150" mass="17413">MKKIIIAVLSVLAGVAIIIGLAKVFSPGSYANTEDFHFSMEKDSLIGCIEMVKNERHYVPPEDLQLNDGYGKSPDYWYHIYMFVDGVIFHLGIARIYGEDKTTLALMNIKDLQKDASKWYRMDELDRADRKQIMDLYRHHILDNLHVLYD</sequence>
<dbReference type="RefSeq" id="WP_110998200.1">
    <property type="nucleotide sequence ID" value="NZ_QKTW01000010.1"/>
</dbReference>
<gene>
    <name evidence="2" type="ORF">DN068_07065</name>
</gene>
<reference evidence="2 3" key="1">
    <citation type="submission" date="2018-06" db="EMBL/GenBank/DDBJ databases">
        <title>Mucibacter soli gen. nov., sp. nov., a new member of the family Chitinophagaceae producing mucin.</title>
        <authorList>
            <person name="Kim M.-K."/>
            <person name="Park S."/>
            <person name="Kim T.-S."/>
            <person name="Joung Y."/>
            <person name="Han J.-H."/>
            <person name="Kim S.B."/>
        </authorList>
    </citation>
    <scope>NUCLEOTIDE SEQUENCE [LARGE SCALE GENOMIC DNA]</scope>
    <source>
        <strain evidence="2 3">R1-15</strain>
    </source>
</reference>
<feature type="transmembrane region" description="Helical" evidence="1">
    <location>
        <begin position="76"/>
        <end position="97"/>
    </location>
</feature>
<comment type="caution">
    <text evidence="2">The sequence shown here is derived from an EMBL/GenBank/DDBJ whole genome shotgun (WGS) entry which is preliminary data.</text>
</comment>
<dbReference type="OrthoDB" id="680078at2"/>
<keyword evidence="1" id="KW-0812">Transmembrane</keyword>
<evidence type="ECO:0000313" key="2">
    <source>
        <dbReference type="EMBL" id="PZF73750.1"/>
    </source>
</evidence>
<dbReference type="AlphaFoldDB" id="A0A2W2AN47"/>
<proteinExistence type="predicted"/>
<keyword evidence="1" id="KW-0472">Membrane</keyword>
<dbReference type="EMBL" id="QKTW01000010">
    <property type="protein sequence ID" value="PZF73750.1"/>
    <property type="molecule type" value="Genomic_DNA"/>
</dbReference>
<evidence type="ECO:0000256" key="1">
    <source>
        <dbReference type="SAM" id="Phobius"/>
    </source>
</evidence>
<keyword evidence="1" id="KW-1133">Transmembrane helix</keyword>
<evidence type="ECO:0000313" key="3">
    <source>
        <dbReference type="Proteomes" id="UP000248745"/>
    </source>
</evidence>
<accession>A0A2W2AN47</accession>